<reference evidence="3 4" key="1">
    <citation type="journal article" date="2014" name="Genome Announc.">
        <title>Draft Genome Sequences of Three Alkaliphilic Bacillus Strains, Bacillus wakoensis JCM 9140T, Bacillus akibai JCM 9157T, and Bacillus hemicellulosilyticus JCM 9152T.</title>
        <authorList>
            <person name="Yuki M."/>
            <person name="Oshima K."/>
            <person name="Suda W."/>
            <person name="Oshida Y."/>
            <person name="Kitamura K."/>
            <person name="Iida T."/>
            <person name="Hattori M."/>
            <person name="Ohkuma M."/>
        </authorList>
    </citation>
    <scope>NUCLEOTIDE SEQUENCE [LARGE SCALE GENOMIC DNA]</scope>
    <source>
        <strain evidence="3 4">JCM 9157</strain>
    </source>
</reference>
<dbReference type="Proteomes" id="UP000018896">
    <property type="component" value="Unassembled WGS sequence"/>
</dbReference>
<gene>
    <name evidence="3" type="ORF">JCM9157_503</name>
</gene>
<evidence type="ECO:0000313" key="3">
    <source>
        <dbReference type="EMBL" id="GAE33499.1"/>
    </source>
</evidence>
<dbReference type="RefSeq" id="WP_052012897.1">
    <property type="nucleotide sequence ID" value="NZ_BAUV01000002.1"/>
</dbReference>
<accession>W4QQ95</accession>
<dbReference type="EMBL" id="BAUV01000002">
    <property type="protein sequence ID" value="GAE33499.1"/>
    <property type="molecule type" value="Genomic_DNA"/>
</dbReference>
<evidence type="ECO:0000256" key="1">
    <source>
        <dbReference type="SAM" id="Coils"/>
    </source>
</evidence>
<evidence type="ECO:0000313" key="4">
    <source>
        <dbReference type="Proteomes" id="UP000018896"/>
    </source>
</evidence>
<dbReference type="OrthoDB" id="2351076at2"/>
<proteinExistence type="predicted"/>
<feature type="coiled-coil region" evidence="1">
    <location>
        <begin position="456"/>
        <end position="535"/>
    </location>
</feature>
<evidence type="ECO:0000256" key="2">
    <source>
        <dbReference type="SAM" id="MobiDB-lite"/>
    </source>
</evidence>
<keyword evidence="4" id="KW-1185">Reference proteome</keyword>
<name>W4QQ95_HALA3</name>
<dbReference type="STRING" id="1236973.JCM9157_503"/>
<keyword evidence="1" id="KW-0175">Coiled coil</keyword>
<dbReference type="AlphaFoldDB" id="W4QQ95"/>
<evidence type="ECO:0008006" key="5">
    <source>
        <dbReference type="Google" id="ProtNLM"/>
    </source>
</evidence>
<sequence length="867" mass="98113">MQIQHHLHTSGQPIDKLQQVKDGEIYRATVKEQTGKDEAVLSIRGREVNVKFDGEFPKTDRISIQVVNASNDVVVVKAIEESRSIPQAQKIDRESVSQSLRSLGVQQPTTELRQAVAMIMEKGMPLSKEAVSDLQKFLNEGKTETRLQTVQAVVNKRLDITPTILRSVHESLHGRPLNEVLNDLAKEMDRDFKVEAPVRERTNQSSDLVNVTDRNQSNNRGSQELQVSSNARQNQVTSIQDQLNQAKDLIIKDPSVSRAADRVQQTMNRLDPDSNRVIERAVTESKYLDQVSKDRVLQVLNQSVDKTNPVEQGIVKEANKLIQREGLTQPVRDQIDKLTREGFAKDIQEQVSKVLKQSEQLQENARTRLAQAVNQVTTNLTSNVVESTVLQEAITESKNVLQKEANYEKAVQKIDLLFNTQSGSVKSELLQVLETAKEFQQQGREIKARQEIAAFINRVEEQIKSTEVNRPQMDNNAYINNELFQTSVNMSSKSIAVTTVTEKLAQMTSDFKQLQREISRNLDQVNRQIEQFRNLAQPVAKPLLETTIKKLDQAILKSEMMQLADMKTEKQLMVASSQLAEAKKLLSRGKHTEANRIVQDVKQLVDKLIFQPSDTKVKHYTAASEKALSDMQLPRQAFASQYSDLARGPIQEGSPRAMFEMVRTAGLNRDSELAQLLVSNRELQDSSERNLKSTLMQLARGEDEGSRAQQLASQALSNVTGQQLLSRSDQQGNLQSMVLQLPFLLEDKVENLQVFVNSRNEGQQVDWENCSLYFLMETPKMGEIGISVSAIEKQLSVTIKNDNQDFQFKMAPLVQMTVENLTEIGYSINGIKYAQLTTEEKMLNNEQQEQKLRQQPVYTEKGFDFKI</sequence>
<comment type="caution">
    <text evidence="3">The sequence shown here is derived from an EMBL/GenBank/DDBJ whole genome shotgun (WGS) entry which is preliminary data.</text>
</comment>
<protein>
    <recommendedName>
        <fullName evidence="5">Metal-dependent peptidase</fullName>
    </recommendedName>
</protein>
<dbReference type="eggNOG" id="COG1196">
    <property type="taxonomic scope" value="Bacteria"/>
</dbReference>
<feature type="coiled-coil region" evidence="1">
    <location>
        <begin position="344"/>
        <end position="375"/>
    </location>
</feature>
<organism evidence="3 4">
    <name type="scientific">Halalkalibacter akibai (strain ATCC 43226 / DSM 21942 / CIP 109018 / JCM 9157 / 1139)</name>
    <name type="common">Bacillus akibai</name>
    <dbReference type="NCBI Taxonomy" id="1236973"/>
    <lineage>
        <taxon>Bacteria</taxon>
        <taxon>Bacillati</taxon>
        <taxon>Bacillota</taxon>
        <taxon>Bacilli</taxon>
        <taxon>Bacillales</taxon>
        <taxon>Bacillaceae</taxon>
        <taxon>Halalkalibacter</taxon>
    </lineage>
</organism>
<feature type="region of interest" description="Disordered" evidence="2">
    <location>
        <begin position="198"/>
        <end position="235"/>
    </location>
</feature>
<feature type="compositionally biased region" description="Polar residues" evidence="2">
    <location>
        <begin position="203"/>
        <end position="235"/>
    </location>
</feature>